<comment type="caution">
    <text evidence="1">The sequence shown here is derived from an EMBL/GenBank/DDBJ whole genome shotgun (WGS) entry which is preliminary data.</text>
</comment>
<dbReference type="Proteomes" id="UP001222325">
    <property type="component" value="Unassembled WGS sequence"/>
</dbReference>
<organism evidence="1 2">
    <name type="scientific">Mycena belliarum</name>
    <dbReference type="NCBI Taxonomy" id="1033014"/>
    <lineage>
        <taxon>Eukaryota</taxon>
        <taxon>Fungi</taxon>
        <taxon>Dikarya</taxon>
        <taxon>Basidiomycota</taxon>
        <taxon>Agaricomycotina</taxon>
        <taxon>Agaricomycetes</taxon>
        <taxon>Agaricomycetidae</taxon>
        <taxon>Agaricales</taxon>
        <taxon>Marasmiineae</taxon>
        <taxon>Mycenaceae</taxon>
        <taxon>Mycena</taxon>
    </lineage>
</organism>
<reference evidence="1" key="1">
    <citation type="submission" date="2023-03" db="EMBL/GenBank/DDBJ databases">
        <title>Massive genome expansion in bonnet fungi (Mycena s.s.) driven by repeated elements and novel gene families across ecological guilds.</title>
        <authorList>
            <consortium name="Lawrence Berkeley National Laboratory"/>
            <person name="Harder C.B."/>
            <person name="Miyauchi S."/>
            <person name="Viragh M."/>
            <person name="Kuo A."/>
            <person name="Thoen E."/>
            <person name="Andreopoulos B."/>
            <person name="Lu D."/>
            <person name="Skrede I."/>
            <person name="Drula E."/>
            <person name="Henrissat B."/>
            <person name="Morin E."/>
            <person name="Kohler A."/>
            <person name="Barry K."/>
            <person name="LaButti K."/>
            <person name="Morin E."/>
            <person name="Salamov A."/>
            <person name="Lipzen A."/>
            <person name="Mereny Z."/>
            <person name="Hegedus B."/>
            <person name="Baldrian P."/>
            <person name="Stursova M."/>
            <person name="Weitz H."/>
            <person name="Taylor A."/>
            <person name="Grigoriev I.V."/>
            <person name="Nagy L.G."/>
            <person name="Martin F."/>
            <person name="Kauserud H."/>
        </authorList>
    </citation>
    <scope>NUCLEOTIDE SEQUENCE</scope>
    <source>
        <strain evidence="1">CBHHK173m</strain>
    </source>
</reference>
<evidence type="ECO:0000313" key="2">
    <source>
        <dbReference type="Proteomes" id="UP001222325"/>
    </source>
</evidence>
<accession>A0AAD6XZE5</accession>
<dbReference type="AlphaFoldDB" id="A0AAD6XZE5"/>
<sequence>MRFWFSYNGRRYVASLYTAGSDVYILQVQYLGLLYGPIVQYLRQYAAREQQDGTVHASADVL</sequence>
<dbReference type="EMBL" id="JARJCN010000008">
    <property type="protein sequence ID" value="KAJ7098813.1"/>
    <property type="molecule type" value="Genomic_DNA"/>
</dbReference>
<proteinExistence type="predicted"/>
<protein>
    <submittedName>
        <fullName evidence="1">Uncharacterized protein</fullName>
    </submittedName>
</protein>
<keyword evidence="2" id="KW-1185">Reference proteome</keyword>
<gene>
    <name evidence="1" type="ORF">B0H15DRAFT_945322</name>
</gene>
<name>A0AAD6XZE5_9AGAR</name>
<evidence type="ECO:0000313" key="1">
    <source>
        <dbReference type="EMBL" id="KAJ7098813.1"/>
    </source>
</evidence>